<keyword evidence="1" id="KW-0805">Transcription regulation</keyword>
<evidence type="ECO:0000259" key="4">
    <source>
        <dbReference type="PROSITE" id="PS50949"/>
    </source>
</evidence>
<accession>A0A7W6KJX5</accession>
<dbReference type="RefSeq" id="WP_210288038.1">
    <property type="nucleotide sequence ID" value="NZ_JACIDZ010000008.1"/>
</dbReference>
<dbReference type="CDD" id="cd07377">
    <property type="entry name" value="WHTH_GntR"/>
    <property type="match status" value="1"/>
</dbReference>
<dbReference type="PANTHER" id="PTHR43537:SF24">
    <property type="entry name" value="GLUCONATE OPERON TRANSCRIPTIONAL REPRESSOR"/>
    <property type="match status" value="1"/>
</dbReference>
<dbReference type="SUPFAM" id="SSF48008">
    <property type="entry name" value="GntR ligand-binding domain-like"/>
    <property type="match status" value="1"/>
</dbReference>
<dbReference type="EMBL" id="JACIDZ010000008">
    <property type="protein sequence ID" value="MBB4122661.1"/>
    <property type="molecule type" value="Genomic_DNA"/>
</dbReference>
<protein>
    <submittedName>
        <fullName evidence="5">DNA-binding GntR family transcriptional regulator</fullName>
    </submittedName>
</protein>
<dbReference type="Pfam" id="PF00392">
    <property type="entry name" value="GntR"/>
    <property type="match status" value="1"/>
</dbReference>
<name>A0A7W6KJX5_9HYPH</name>
<dbReference type="InterPro" id="IPR008920">
    <property type="entry name" value="TF_FadR/GntR_C"/>
</dbReference>
<evidence type="ECO:0000256" key="2">
    <source>
        <dbReference type="ARBA" id="ARBA00023125"/>
    </source>
</evidence>
<dbReference type="GO" id="GO:0003677">
    <property type="term" value="F:DNA binding"/>
    <property type="evidence" value="ECO:0007669"/>
    <property type="project" value="UniProtKB-KW"/>
</dbReference>
<dbReference type="InterPro" id="IPR000524">
    <property type="entry name" value="Tscrpt_reg_HTH_GntR"/>
</dbReference>
<evidence type="ECO:0000313" key="5">
    <source>
        <dbReference type="EMBL" id="MBB4122661.1"/>
    </source>
</evidence>
<dbReference type="Gene3D" id="1.10.10.10">
    <property type="entry name" value="Winged helix-like DNA-binding domain superfamily/Winged helix DNA-binding domain"/>
    <property type="match status" value="1"/>
</dbReference>
<dbReference type="InterPro" id="IPR036390">
    <property type="entry name" value="WH_DNA-bd_sf"/>
</dbReference>
<sequence length="211" mass="23765">MKHQTKEEQVADYLREGIISGKFPRGSKLKQAEIAESIGMSITPVREALKLLAAEGFILGTSHRGATVAPFDINATEEIVDLRVTLESKLALRGMERLTSQQVDELRDLQAQLEAAAARDDKDAVRSINYRFHEVLYLAAGLPQTLRFVRALWARYPFDLINRLENRIDRASKEHREMLGAILSRDEGAMLSALRSHIRAGWDEFKASYTG</sequence>
<evidence type="ECO:0000256" key="1">
    <source>
        <dbReference type="ARBA" id="ARBA00023015"/>
    </source>
</evidence>
<keyword evidence="6" id="KW-1185">Reference proteome</keyword>
<comment type="caution">
    <text evidence="5">The sequence shown here is derived from an EMBL/GenBank/DDBJ whole genome shotgun (WGS) entry which is preliminary data.</text>
</comment>
<evidence type="ECO:0000256" key="3">
    <source>
        <dbReference type="ARBA" id="ARBA00023163"/>
    </source>
</evidence>
<dbReference type="Gene3D" id="1.20.120.530">
    <property type="entry name" value="GntR ligand-binding domain-like"/>
    <property type="match status" value="1"/>
</dbReference>
<evidence type="ECO:0000313" key="6">
    <source>
        <dbReference type="Proteomes" id="UP000530571"/>
    </source>
</evidence>
<dbReference type="PANTHER" id="PTHR43537">
    <property type="entry name" value="TRANSCRIPTIONAL REGULATOR, GNTR FAMILY"/>
    <property type="match status" value="1"/>
</dbReference>
<proteinExistence type="predicted"/>
<reference evidence="5 6" key="1">
    <citation type="submission" date="2020-08" db="EMBL/GenBank/DDBJ databases">
        <title>Genomic Encyclopedia of Type Strains, Phase IV (KMG-IV): sequencing the most valuable type-strain genomes for metagenomic binning, comparative biology and taxonomic classification.</title>
        <authorList>
            <person name="Goeker M."/>
        </authorList>
    </citation>
    <scope>NUCLEOTIDE SEQUENCE [LARGE SCALE GENOMIC DNA]</scope>
    <source>
        <strain evidence="5 6">DSM 28101</strain>
    </source>
</reference>
<keyword evidence="3" id="KW-0804">Transcription</keyword>
<dbReference type="Proteomes" id="UP000530571">
    <property type="component" value="Unassembled WGS sequence"/>
</dbReference>
<dbReference type="InterPro" id="IPR036388">
    <property type="entry name" value="WH-like_DNA-bd_sf"/>
</dbReference>
<organism evidence="5 6">
    <name type="scientific">Martelella radicis</name>
    <dbReference type="NCBI Taxonomy" id="1397476"/>
    <lineage>
        <taxon>Bacteria</taxon>
        <taxon>Pseudomonadati</taxon>
        <taxon>Pseudomonadota</taxon>
        <taxon>Alphaproteobacteria</taxon>
        <taxon>Hyphomicrobiales</taxon>
        <taxon>Aurantimonadaceae</taxon>
        <taxon>Martelella</taxon>
    </lineage>
</organism>
<feature type="domain" description="HTH gntR-type" evidence="4">
    <location>
        <begin position="4"/>
        <end position="71"/>
    </location>
</feature>
<dbReference type="SMART" id="SM00895">
    <property type="entry name" value="FCD"/>
    <property type="match status" value="1"/>
</dbReference>
<keyword evidence="2 5" id="KW-0238">DNA-binding</keyword>
<dbReference type="Pfam" id="PF07729">
    <property type="entry name" value="FCD"/>
    <property type="match status" value="1"/>
</dbReference>
<dbReference type="AlphaFoldDB" id="A0A7W6KJX5"/>
<dbReference type="SUPFAM" id="SSF46785">
    <property type="entry name" value="Winged helix' DNA-binding domain"/>
    <property type="match status" value="1"/>
</dbReference>
<dbReference type="SMART" id="SM00345">
    <property type="entry name" value="HTH_GNTR"/>
    <property type="match status" value="1"/>
</dbReference>
<dbReference type="PROSITE" id="PS50949">
    <property type="entry name" value="HTH_GNTR"/>
    <property type="match status" value="1"/>
</dbReference>
<gene>
    <name evidence="5" type="ORF">GGR30_002595</name>
</gene>
<dbReference type="InterPro" id="IPR011711">
    <property type="entry name" value="GntR_C"/>
</dbReference>
<dbReference type="GO" id="GO:0003700">
    <property type="term" value="F:DNA-binding transcription factor activity"/>
    <property type="evidence" value="ECO:0007669"/>
    <property type="project" value="InterPro"/>
</dbReference>